<evidence type="ECO:0000313" key="2">
    <source>
        <dbReference type="EMBL" id="AFG49760.1"/>
    </source>
</evidence>
<dbReference type="InterPro" id="IPR009646">
    <property type="entry name" value="Root_cap"/>
</dbReference>
<proteinExistence type="predicted"/>
<dbReference type="Pfam" id="PF06830">
    <property type="entry name" value="Root_cap"/>
    <property type="match status" value="1"/>
</dbReference>
<dbReference type="EMBL" id="FJ143880">
    <property type="protein sequence ID" value="AFG49760.1"/>
    <property type="molecule type" value="Genomic_DNA"/>
</dbReference>
<protein>
    <submittedName>
        <fullName evidence="1">Uncharacterized protein</fullName>
    </submittedName>
</protein>
<feature type="non-terminal residue" evidence="1">
    <location>
        <position position="1"/>
    </location>
</feature>
<organism evidence="1">
    <name type="scientific">Pinus taeda</name>
    <name type="common">Loblolly pine</name>
    <dbReference type="NCBI Taxonomy" id="3352"/>
    <lineage>
        <taxon>Eukaryota</taxon>
        <taxon>Viridiplantae</taxon>
        <taxon>Streptophyta</taxon>
        <taxon>Embryophyta</taxon>
        <taxon>Tracheophyta</taxon>
        <taxon>Spermatophyta</taxon>
        <taxon>Pinopsida</taxon>
        <taxon>Pinidae</taxon>
        <taxon>Conifers I</taxon>
        <taxon>Pinales</taxon>
        <taxon>Pinaceae</taxon>
        <taxon>Pinus</taxon>
        <taxon>Pinus subgen. Pinus</taxon>
    </lineage>
</organism>
<reference evidence="1" key="1">
    <citation type="submission" date="2008-08" db="EMBL/GenBank/DDBJ databases">
        <title>Nucleotide Diversity and Divergence in the Loblolly Pine Gene Space.</title>
        <authorList>
            <person name="Neale D.B."/>
            <person name="Wegrzyn J.L."/>
            <person name="Lee J.M."/>
            <person name="Eckert A.J."/>
            <person name="Liechty J.D."/>
            <person name="Stevens K.A."/>
            <person name="Langley C.H."/>
        </authorList>
    </citation>
    <scope>NUCLEOTIDE SEQUENCE</scope>
    <source>
        <strain evidence="1">7318</strain>
        <strain evidence="2">7333</strain>
        <tissue evidence="1">Megagametophyte</tissue>
    </source>
</reference>
<dbReference type="PANTHER" id="PTHR31656">
    <property type="entry name" value="ROOT CAP DOMAIN-CONTAINING PROTEIN"/>
    <property type="match status" value="1"/>
</dbReference>
<gene>
    <name evidence="1" type="ORF">CL493Contig1_03</name>
</gene>
<accession>H9VJ16</accession>
<evidence type="ECO:0000313" key="1">
    <source>
        <dbReference type="EMBL" id="AFG49759.1"/>
    </source>
</evidence>
<dbReference type="EMBL" id="FJ143872">
    <property type="protein sequence ID" value="AFG49759.1"/>
    <property type="molecule type" value="Genomic_DNA"/>
</dbReference>
<sequence length="67" mass="7111">VKVGVPMPIMGGEDKYGTSSLLSADCKLCSFKPGTTSPRFESLLVDSTMGLDCTNKFGNGHGIVCRR</sequence>
<name>H9VJ16_PINTA</name>
<dbReference type="AlphaFoldDB" id="H9VJ16"/>